<reference evidence="13 14" key="1">
    <citation type="journal article" date="2019" name="PLoS Biol.">
        <title>Sex chromosomes control vertical transmission of feminizing Wolbachia symbionts in an isopod.</title>
        <authorList>
            <person name="Becking T."/>
            <person name="Chebbi M.A."/>
            <person name="Giraud I."/>
            <person name="Moumen B."/>
            <person name="Laverre T."/>
            <person name="Caubet Y."/>
            <person name="Peccoud J."/>
            <person name="Gilbert C."/>
            <person name="Cordaux R."/>
        </authorList>
    </citation>
    <scope>NUCLEOTIDE SEQUENCE [LARGE SCALE GENOMIC DNA]</scope>
    <source>
        <strain evidence="13">ANa2</strain>
        <tissue evidence="13">Whole body excluding digestive tract and cuticle</tissue>
    </source>
</reference>
<gene>
    <name evidence="13" type="primary">NOS_0</name>
    <name evidence="13" type="ORF">Anas_08589</name>
</gene>
<organism evidence="13 14">
    <name type="scientific">Armadillidium nasatum</name>
    <dbReference type="NCBI Taxonomy" id="96803"/>
    <lineage>
        <taxon>Eukaryota</taxon>
        <taxon>Metazoa</taxon>
        <taxon>Ecdysozoa</taxon>
        <taxon>Arthropoda</taxon>
        <taxon>Crustacea</taxon>
        <taxon>Multicrustacea</taxon>
        <taxon>Malacostraca</taxon>
        <taxon>Eumalacostraca</taxon>
        <taxon>Peracarida</taxon>
        <taxon>Isopoda</taxon>
        <taxon>Oniscidea</taxon>
        <taxon>Crinocheta</taxon>
        <taxon>Armadillidiidae</taxon>
        <taxon>Armadillidium</taxon>
    </lineage>
</organism>
<keyword evidence="14" id="KW-1185">Reference proteome</keyword>
<dbReference type="GO" id="GO:0005516">
    <property type="term" value="F:calmodulin binding"/>
    <property type="evidence" value="ECO:0007669"/>
    <property type="project" value="UniProtKB-KW"/>
</dbReference>
<comment type="caution">
    <text evidence="13">The sequence shown here is derived from an EMBL/GenBank/DDBJ whole genome shotgun (WGS) entry which is preliminary data.</text>
</comment>
<dbReference type="EC" id="1.14.13.39" evidence="4"/>
<evidence type="ECO:0000256" key="10">
    <source>
        <dbReference type="ARBA" id="ARBA00023002"/>
    </source>
</evidence>
<dbReference type="PANTHER" id="PTHR43410:SF1">
    <property type="entry name" value="NITRIC OXIDE SYNTHASE"/>
    <property type="match status" value="1"/>
</dbReference>
<evidence type="ECO:0000256" key="9">
    <source>
        <dbReference type="ARBA" id="ARBA00022860"/>
    </source>
</evidence>
<evidence type="ECO:0000256" key="11">
    <source>
        <dbReference type="ARBA" id="ARBA00023004"/>
    </source>
</evidence>
<evidence type="ECO:0000256" key="3">
    <source>
        <dbReference type="ARBA" id="ARBA00006267"/>
    </source>
</evidence>
<evidence type="ECO:0000256" key="5">
    <source>
        <dbReference type="ARBA" id="ARBA00022617"/>
    </source>
</evidence>
<dbReference type="Gene3D" id="3.40.50.80">
    <property type="entry name" value="Nucleotide-binding domain of ferredoxin-NADP reductase (FNR) module"/>
    <property type="match status" value="1"/>
</dbReference>
<comment type="similarity">
    <text evidence="3">Belongs to the NOS family.</text>
</comment>
<accession>A0A5N5TEX1</accession>
<dbReference type="AlphaFoldDB" id="A0A5N5TEX1"/>
<proteinExistence type="inferred from homology"/>
<dbReference type="InterPro" id="IPR039261">
    <property type="entry name" value="FNR_nucleotide-bd"/>
</dbReference>
<evidence type="ECO:0000256" key="6">
    <source>
        <dbReference type="ARBA" id="ARBA00022643"/>
    </source>
</evidence>
<dbReference type="EMBL" id="SEYY01001826">
    <property type="protein sequence ID" value="KAB7505082.1"/>
    <property type="molecule type" value="Genomic_DNA"/>
</dbReference>
<keyword evidence="6" id="KW-0288">FMN</keyword>
<comment type="cofactor">
    <cofactor evidence="1">
        <name>FMN</name>
        <dbReference type="ChEBI" id="CHEBI:58210"/>
    </cofactor>
</comment>
<keyword evidence="7" id="KW-0479">Metal-binding</keyword>
<evidence type="ECO:0000256" key="4">
    <source>
        <dbReference type="ARBA" id="ARBA00012989"/>
    </source>
</evidence>
<dbReference type="InterPro" id="IPR050607">
    <property type="entry name" value="NOS"/>
</dbReference>
<evidence type="ECO:0000313" key="14">
    <source>
        <dbReference type="Proteomes" id="UP000326759"/>
    </source>
</evidence>
<keyword evidence="10" id="KW-0560">Oxidoreductase</keyword>
<comment type="cofactor">
    <cofactor evidence="2">
        <name>heme b</name>
        <dbReference type="ChEBI" id="CHEBI:60344"/>
    </cofactor>
</comment>
<dbReference type="OrthoDB" id="1688044at2759"/>
<keyword evidence="9" id="KW-0112">Calmodulin-binding</keyword>
<evidence type="ECO:0000256" key="8">
    <source>
        <dbReference type="ARBA" id="ARBA00022857"/>
    </source>
</evidence>
<dbReference type="GO" id="GO:0004517">
    <property type="term" value="F:nitric-oxide synthase activity"/>
    <property type="evidence" value="ECO:0007669"/>
    <property type="project" value="UniProtKB-EC"/>
</dbReference>
<keyword evidence="6" id="KW-0285">Flavoprotein</keyword>
<sequence>MEKGHFYVCGDCTMAECVYQRLKSIIQEHGKMNEQDVENYMLQLRDEERYHEDIFGITLRTEEIHRQTRESARTKKNFMSQMSVSSFQE</sequence>
<keyword evidence="8" id="KW-0521">NADP</keyword>
<protein>
    <recommendedName>
        <fullName evidence="4">nitric-oxide synthase (NADPH)</fullName>
        <ecNumber evidence="4">1.14.13.39</ecNumber>
    </recommendedName>
</protein>
<evidence type="ECO:0000256" key="1">
    <source>
        <dbReference type="ARBA" id="ARBA00001917"/>
    </source>
</evidence>
<dbReference type="SUPFAM" id="SSF52343">
    <property type="entry name" value="Ferredoxin reductase-like, C-terminal NADP-linked domain"/>
    <property type="match status" value="1"/>
</dbReference>
<feature type="region of interest" description="Disordered" evidence="12">
    <location>
        <begin position="69"/>
        <end position="89"/>
    </location>
</feature>
<name>A0A5N5TEX1_9CRUS</name>
<keyword evidence="11" id="KW-0408">Iron</keyword>
<feature type="compositionally biased region" description="Polar residues" evidence="12">
    <location>
        <begin position="77"/>
        <end position="89"/>
    </location>
</feature>
<dbReference type="GO" id="GO:0046872">
    <property type="term" value="F:metal ion binding"/>
    <property type="evidence" value="ECO:0007669"/>
    <property type="project" value="UniProtKB-KW"/>
</dbReference>
<evidence type="ECO:0000256" key="7">
    <source>
        <dbReference type="ARBA" id="ARBA00022723"/>
    </source>
</evidence>
<dbReference type="Proteomes" id="UP000326759">
    <property type="component" value="Unassembled WGS sequence"/>
</dbReference>
<evidence type="ECO:0000313" key="13">
    <source>
        <dbReference type="EMBL" id="KAB7505082.1"/>
    </source>
</evidence>
<evidence type="ECO:0000256" key="2">
    <source>
        <dbReference type="ARBA" id="ARBA00001970"/>
    </source>
</evidence>
<keyword evidence="5" id="KW-0349">Heme</keyword>
<dbReference type="PANTHER" id="PTHR43410">
    <property type="entry name" value="NITRIC OXIDE SYNTHASE OXYGENASE"/>
    <property type="match status" value="1"/>
</dbReference>
<evidence type="ECO:0000256" key="12">
    <source>
        <dbReference type="SAM" id="MobiDB-lite"/>
    </source>
</evidence>